<sequence>MSSADTPSGPVVRIEDSEAQYFTFLPDDAWKLDGDLNVHQTYAQNASATVVFNGTRIRFYADVSPRHGLFSAAVDAGPTAVFSSWATDWIRRQLLYTSPPLDPGQHILYLRSLTEGAPFEVDFIE</sequence>
<organism evidence="1 2">
    <name type="scientific">Auricularia subglabra (strain TFB-10046 / SS5)</name>
    <name type="common">White-rot fungus</name>
    <name type="synonym">Auricularia delicata (strain TFB10046)</name>
    <dbReference type="NCBI Taxonomy" id="717982"/>
    <lineage>
        <taxon>Eukaryota</taxon>
        <taxon>Fungi</taxon>
        <taxon>Dikarya</taxon>
        <taxon>Basidiomycota</taxon>
        <taxon>Agaricomycotina</taxon>
        <taxon>Agaricomycetes</taxon>
        <taxon>Auriculariales</taxon>
        <taxon>Auriculariaceae</taxon>
        <taxon>Auricularia</taxon>
    </lineage>
</organism>
<dbReference type="InParanoid" id="J0WXB2"/>
<dbReference type="KEGG" id="adl:AURDEDRAFT_169545"/>
<protein>
    <submittedName>
        <fullName evidence="1">Uncharacterized protein</fullName>
    </submittedName>
</protein>
<evidence type="ECO:0000313" key="1">
    <source>
        <dbReference type="EMBL" id="EJD41385.1"/>
    </source>
</evidence>
<gene>
    <name evidence="1" type="ORF">AURDEDRAFT_169545</name>
</gene>
<reference evidence="2" key="1">
    <citation type="journal article" date="2012" name="Science">
        <title>The Paleozoic origin of enzymatic lignin decomposition reconstructed from 31 fungal genomes.</title>
        <authorList>
            <person name="Floudas D."/>
            <person name="Binder M."/>
            <person name="Riley R."/>
            <person name="Barry K."/>
            <person name="Blanchette R.A."/>
            <person name="Henrissat B."/>
            <person name="Martinez A.T."/>
            <person name="Otillar R."/>
            <person name="Spatafora J.W."/>
            <person name="Yadav J.S."/>
            <person name="Aerts A."/>
            <person name="Benoit I."/>
            <person name="Boyd A."/>
            <person name="Carlson A."/>
            <person name="Copeland A."/>
            <person name="Coutinho P.M."/>
            <person name="de Vries R.P."/>
            <person name="Ferreira P."/>
            <person name="Findley K."/>
            <person name="Foster B."/>
            <person name="Gaskell J."/>
            <person name="Glotzer D."/>
            <person name="Gorecki P."/>
            <person name="Heitman J."/>
            <person name="Hesse C."/>
            <person name="Hori C."/>
            <person name="Igarashi K."/>
            <person name="Jurgens J.A."/>
            <person name="Kallen N."/>
            <person name="Kersten P."/>
            <person name="Kohler A."/>
            <person name="Kuees U."/>
            <person name="Kumar T.K.A."/>
            <person name="Kuo A."/>
            <person name="LaButti K."/>
            <person name="Larrondo L.F."/>
            <person name="Lindquist E."/>
            <person name="Ling A."/>
            <person name="Lombard V."/>
            <person name="Lucas S."/>
            <person name="Lundell T."/>
            <person name="Martin R."/>
            <person name="McLaughlin D.J."/>
            <person name="Morgenstern I."/>
            <person name="Morin E."/>
            <person name="Murat C."/>
            <person name="Nagy L.G."/>
            <person name="Nolan M."/>
            <person name="Ohm R.A."/>
            <person name="Patyshakuliyeva A."/>
            <person name="Rokas A."/>
            <person name="Ruiz-Duenas F.J."/>
            <person name="Sabat G."/>
            <person name="Salamov A."/>
            <person name="Samejima M."/>
            <person name="Schmutz J."/>
            <person name="Slot J.C."/>
            <person name="St John F."/>
            <person name="Stenlid J."/>
            <person name="Sun H."/>
            <person name="Sun S."/>
            <person name="Syed K."/>
            <person name="Tsang A."/>
            <person name="Wiebenga A."/>
            <person name="Young D."/>
            <person name="Pisabarro A."/>
            <person name="Eastwood D.C."/>
            <person name="Martin F."/>
            <person name="Cullen D."/>
            <person name="Grigoriev I.V."/>
            <person name="Hibbett D.S."/>
        </authorList>
    </citation>
    <scope>NUCLEOTIDE SEQUENCE [LARGE SCALE GENOMIC DNA]</scope>
    <source>
        <strain evidence="2">TFB10046</strain>
    </source>
</reference>
<keyword evidence="2" id="KW-1185">Reference proteome</keyword>
<evidence type="ECO:0000313" key="2">
    <source>
        <dbReference type="Proteomes" id="UP000006514"/>
    </source>
</evidence>
<name>J0WXB2_AURST</name>
<dbReference type="OrthoDB" id="2564234at2759"/>
<dbReference type="Gene3D" id="2.60.120.260">
    <property type="entry name" value="Galactose-binding domain-like"/>
    <property type="match status" value="1"/>
</dbReference>
<dbReference type="EMBL" id="JH687793">
    <property type="protein sequence ID" value="EJD41385.1"/>
    <property type="molecule type" value="Genomic_DNA"/>
</dbReference>
<proteinExistence type="predicted"/>
<dbReference type="AlphaFoldDB" id="J0WXB2"/>
<dbReference type="Proteomes" id="UP000006514">
    <property type="component" value="Unassembled WGS sequence"/>
</dbReference>
<accession>J0WXB2</accession>